<dbReference type="EMBL" id="MDJD01000006">
    <property type="protein sequence ID" value="OEK09894.1"/>
    <property type="molecule type" value="Genomic_DNA"/>
</dbReference>
<dbReference type="Proteomes" id="UP000095713">
    <property type="component" value="Unassembled WGS sequence"/>
</dbReference>
<keyword evidence="1" id="KW-0732">Signal</keyword>
<keyword evidence="3" id="KW-1185">Reference proteome</keyword>
<evidence type="ECO:0000313" key="3">
    <source>
        <dbReference type="Proteomes" id="UP000095713"/>
    </source>
</evidence>
<dbReference type="STRING" id="1849968.A8C32_10315"/>
<dbReference type="OrthoDB" id="1122048at2"/>
<evidence type="ECO:0008006" key="4">
    <source>
        <dbReference type="Google" id="ProtNLM"/>
    </source>
</evidence>
<name>A0A1E5TEV7_9FLAO</name>
<comment type="caution">
    <text evidence="2">The sequence shown here is derived from an EMBL/GenBank/DDBJ whole genome shotgun (WGS) entry which is preliminary data.</text>
</comment>
<dbReference type="AlphaFoldDB" id="A0A1E5TEV7"/>
<evidence type="ECO:0000313" key="2">
    <source>
        <dbReference type="EMBL" id="OEK09894.1"/>
    </source>
</evidence>
<sequence length="198" mass="22443">MKNVIKTIKKSLIIATMFASILGNATDVSLITIKEDVKKTALTINNVKKGNLLSIKDSNGIILYKELIKTTGTYKKGFDLAVLPDGSYSFVINKDLEINTIPFSVNSSKVLFNKEKETTIHKPYLKQENGIIYITKFAPNLKPLNITIYKKFNGDFELLHSEKVKDIQVIQKAYKLEKGNYKIVLNSDNNEYTEFINN</sequence>
<feature type="chain" id="PRO_5009186358" description="Secretion system C-terminal sorting domain-containing protein" evidence="1">
    <location>
        <begin position="26"/>
        <end position="198"/>
    </location>
</feature>
<proteinExistence type="predicted"/>
<accession>A0A1E5TEV7</accession>
<gene>
    <name evidence="2" type="ORF">A8C32_10315</name>
</gene>
<feature type="signal peptide" evidence="1">
    <location>
        <begin position="1"/>
        <end position="25"/>
    </location>
</feature>
<dbReference type="RefSeq" id="WP_069828554.1">
    <property type="nucleotide sequence ID" value="NZ_MDJD01000006.1"/>
</dbReference>
<reference evidence="2 3" key="1">
    <citation type="submission" date="2016-05" db="EMBL/GenBank/DDBJ databases">
        <title>Draft Genome Sequence of Algibacter sp. Strain SK-16 Isolated from the Surface Water of Aburatsubo Inlet.</title>
        <authorList>
            <person name="Wong S.-K."/>
            <person name="Yoshizawa S."/>
            <person name="Nakajima Y."/>
            <person name="Ogura Y."/>
            <person name="Tetsuya H."/>
            <person name="Hamasaki K."/>
        </authorList>
    </citation>
    <scope>NUCLEOTIDE SEQUENCE [LARGE SCALE GENOMIC DNA]</scope>
    <source>
        <strain evidence="2 3">SK-16</strain>
    </source>
</reference>
<organism evidence="2 3">
    <name type="scientific">Flavivirga aquatica</name>
    <dbReference type="NCBI Taxonomy" id="1849968"/>
    <lineage>
        <taxon>Bacteria</taxon>
        <taxon>Pseudomonadati</taxon>
        <taxon>Bacteroidota</taxon>
        <taxon>Flavobacteriia</taxon>
        <taxon>Flavobacteriales</taxon>
        <taxon>Flavobacteriaceae</taxon>
        <taxon>Flavivirga</taxon>
    </lineage>
</organism>
<protein>
    <recommendedName>
        <fullName evidence="4">Secretion system C-terminal sorting domain-containing protein</fullName>
    </recommendedName>
</protein>
<evidence type="ECO:0000256" key="1">
    <source>
        <dbReference type="SAM" id="SignalP"/>
    </source>
</evidence>